<proteinExistence type="predicted"/>
<sequence>MSIGIQLDHNSNTEDRYTVKLHRHSILTTVTATSTVVDQWISDIYRIYRCHLHHLLVGLDIEWRPPNDSPVATLQLCVGHRCLIFQLIHADVIPESLVKFLGEPDFTFVGVGIEEDVKKLENHNQLYLSRTSDLRPLAAKELGVSELKQKSLVGLATVVLGIEVNKPKRIRIGPWDMKSLILDQVLYACIDAFLSFEIGRKLVNGNRRFSVKWVVLVFFVCLSLGSWLSDRNGGNGAQSLL</sequence>
<protein>
    <submittedName>
        <fullName evidence="1">Uncharacterized protein</fullName>
    </submittedName>
</protein>
<dbReference type="Proteomes" id="UP001234297">
    <property type="component" value="Chromosome 10"/>
</dbReference>
<accession>A0ACC2KMR8</accession>
<reference evidence="1 2" key="1">
    <citation type="journal article" date="2022" name="Hortic Res">
        <title>A haplotype resolved chromosomal level avocado genome allows analysis of novel avocado genes.</title>
        <authorList>
            <person name="Nath O."/>
            <person name="Fletcher S.J."/>
            <person name="Hayward A."/>
            <person name="Shaw L.M."/>
            <person name="Masouleh A.K."/>
            <person name="Furtado A."/>
            <person name="Henry R.J."/>
            <person name="Mitter N."/>
        </authorList>
    </citation>
    <scope>NUCLEOTIDE SEQUENCE [LARGE SCALE GENOMIC DNA]</scope>
    <source>
        <strain evidence="2">cv. Hass</strain>
    </source>
</reference>
<gene>
    <name evidence="1" type="ORF">MRB53_030951</name>
</gene>
<evidence type="ECO:0000313" key="1">
    <source>
        <dbReference type="EMBL" id="KAJ8622422.1"/>
    </source>
</evidence>
<keyword evidence="2" id="KW-1185">Reference proteome</keyword>
<evidence type="ECO:0000313" key="2">
    <source>
        <dbReference type="Proteomes" id="UP001234297"/>
    </source>
</evidence>
<organism evidence="1 2">
    <name type="scientific">Persea americana</name>
    <name type="common">Avocado</name>
    <dbReference type="NCBI Taxonomy" id="3435"/>
    <lineage>
        <taxon>Eukaryota</taxon>
        <taxon>Viridiplantae</taxon>
        <taxon>Streptophyta</taxon>
        <taxon>Embryophyta</taxon>
        <taxon>Tracheophyta</taxon>
        <taxon>Spermatophyta</taxon>
        <taxon>Magnoliopsida</taxon>
        <taxon>Magnoliidae</taxon>
        <taxon>Laurales</taxon>
        <taxon>Lauraceae</taxon>
        <taxon>Persea</taxon>
    </lineage>
</organism>
<comment type="caution">
    <text evidence="1">The sequence shown here is derived from an EMBL/GenBank/DDBJ whole genome shotgun (WGS) entry which is preliminary data.</text>
</comment>
<name>A0ACC2KMR8_PERAE</name>
<dbReference type="EMBL" id="CM056818">
    <property type="protein sequence ID" value="KAJ8622422.1"/>
    <property type="molecule type" value="Genomic_DNA"/>
</dbReference>